<accession>A0A667ZLQ8</accession>
<feature type="region of interest" description="Disordered" evidence="2">
    <location>
        <begin position="351"/>
        <end position="395"/>
    </location>
</feature>
<name>A0A667ZLQ8_9TELE</name>
<feature type="region of interest" description="Disordered" evidence="2">
    <location>
        <begin position="1074"/>
        <end position="1117"/>
    </location>
</feature>
<dbReference type="InterPro" id="IPR039278">
    <property type="entry name" value="Red1"/>
</dbReference>
<feature type="compositionally biased region" description="Basic and acidic residues" evidence="2">
    <location>
        <begin position="380"/>
        <end position="390"/>
    </location>
</feature>
<proteinExistence type="predicted"/>
<feature type="coiled-coil region" evidence="1">
    <location>
        <begin position="1040"/>
        <end position="1074"/>
    </location>
</feature>
<feature type="compositionally biased region" description="Basic residues" evidence="2">
    <location>
        <begin position="774"/>
        <end position="783"/>
    </location>
</feature>
<evidence type="ECO:0000256" key="1">
    <source>
        <dbReference type="SAM" id="Coils"/>
    </source>
</evidence>
<feature type="compositionally biased region" description="Acidic residues" evidence="2">
    <location>
        <begin position="14"/>
        <end position="28"/>
    </location>
</feature>
<feature type="region of interest" description="Disordered" evidence="2">
    <location>
        <begin position="878"/>
        <end position="906"/>
    </location>
</feature>
<dbReference type="GO" id="GO:0000178">
    <property type="term" value="C:exosome (RNase complex)"/>
    <property type="evidence" value="ECO:0007669"/>
    <property type="project" value="TreeGrafter"/>
</dbReference>
<feature type="region of interest" description="Disordered" evidence="2">
    <location>
        <begin position="1132"/>
        <end position="1195"/>
    </location>
</feature>
<feature type="coiled-coil region" evidence="1">
    <location>
        <begin position="908"/>
        <end position="970"/>
    </location>
</feature>
<feature type="compositionally biased region" description="Basic and acidic residues" evidence="2">
    <location>
        <begin position="878"/>
        <end position="888"/>
    </location>
</feature>
<feature type="compositionally biased region" description="Pro residues" evidence="2">
    <location>
        <begin position="685"/>
        <end position="706"/>
    </location>
</feature>
<feature type="region of interest" description="Disordered" evidence="2">
    <location>
        <begin position="1402"/>
        <end position="1422"/>
    </location>
</feature>
<feature type="compositionally biased region" description="Acidic residues" evidence="2">
    <location>
        <begin position="310"/>
        <end position="321"/>
    </location>
</feature>
<feature type="region of interest" description="Disordered" evidence="2">
    <location>
        <begin position="408"/>
        <end position="715"/>
    </location>
</feature>
<keyword evidence="5" id="KW-1185">Reference proteome</keyword>
<gene>
    <name evidence="4" type="primary">ZFC3H1</name>
</gene>
<feature type="compositionally biased region" description="Low complexity" evidence="2">
    <location>
        <begin position="1181"/>
        <end position="1195"/>
    </location>
</feature>
<feature type="region of interest" description="Disordered" evidence="2">
    <location>
        <begin position="835"/>
        <end position="863"/>
    </location>
</feature>
<dbReference type="Pfam" id="PF10650">
    <property type="entry name" value="zf-C3H1"/>
    <property type="match status" value="1"/>
</dbReference>
<dbReference type="PANTHER" id="PTHR21563:SF3">
    <property type="entry name" value="ZINC FINGER C3H1 DOMAIN-CONTAINING PROTEIN"/>
    <property type="match status" value="1"/>
</dbReference>
<feature type="region of interest" description="Disordered" evidence="2">
    <location>
        <begin position="1"/>
        <end position="202"/>
    </location>
</feature>
<dbReference type="InterPro" id="IPR011990">
    <property type="entry name" value="TPR-like_helical_dom_sf"/>
</dbReference>
<dbReference type="Proteomes" id="UP000472263">
    <property type="component" value="Chromosome 6"/>
</dbReference>
<dbReference type="InParanoid" id="A0A667ZLQ8"/>
<dbReference type="SUPFAM" id="SSF48452">
    <property type="entry name" value="TPR-like"/>
    <property type="match status" value="2"/>
</dbReference>
<dbReference type="InterPro" id="IPR003107">
    <property type="entry name" value="HAT"/>
</dbReference>
<feature type="compositionally biased region" description="Acidic residues" evidence="2">
    <location>
        <begin position="625"/>
        <end position="635"/>
    </location>
</feature>
<reference evidence="4" key="1">
    <citation type="submission" date="2019-06" db="EMBL/GenBank/DDBJ databases">
        <authorList>
            <consortium name="Wellcome Sanger Institute Data Sharing"/>
        </authorList>
    </citation>
    <scope>NUCLEOTIDE SEQUENCE [LARGE SCALE GENOMIC DNA]</scope>
</reference>
<dbReference type="PANTHER" id="PTHR21563">
    <property type="entry name" value="ZINC FINGER C3H1 DOMAIN-CONTAINING PROTEIN"/>
    <property type="match status" value="1"/>
</dbReference>
<feature type="compositionally biased region" description="Polar residues" evidence="2">
    <location>
        <begin position="657"/>
        <end position="667"/>
    </location>
</feature>
<dbReference type="GO" id="GO:0005634">
    <property type="term" value="C:nucleus"/>
    <property type="evidence" value="ECO:0007669"/>
    <property type="project" value="TreeGrafter"/>
</dbReference>
<feature type="domain" description="Putative zinc-finger" evidence="3">
    <location>
        <begin position="1302"/>
        <end position="1322"/>
    </location>
</feature>
<dbReference type="Gene3D" id="1.25.40.10">
    <property type="entry name" value="Tetratricopeptide repeat domain"/>
    <property type="match status" value="3"/>
</dbReference>
<feature type="compositionally biased region" description="Low complexity" evidence="2">
    <location>
        <begin position="435"/>
        <end position="463"/>
    </location>
</feature>
<dbReference type="RefSeq" id="XP_029908969.1">
    <property type="nucleotide sequence ID" value="XM_030053109.1"/>
</dbReference>
<sequence>MDLSSVNRSPKEEGELEDGEICDDETEENVLMPLGDGRPSSISQRTQKPPNVKHPHNMLPLMAHPTPDFRMLMPYSLGPRLRGPFPPSHRQQCGPSGPDRPPPPPPPGLGPHGEPSPRSNFWERSHSALGRFRHRTVPNGVRGDWNRGGWGESNIRPPPGRYGPGESHGNKKDSPTRKQKQSGRNQARKPAHSVAKPENGVDETFEDLLSKYKQIQLELECIRKEETMALEPKGSPAREEAPSNAASITEAKPVPEIASIQSPAATEDVPGPEKTEKKVFQAFNIKPLRQKLLTPAELDAFKSKQPEQQDKEDDGEKEGDEGTTQQEGVKAEDKTAKEGDEIACACCNQETEKGEKGKTKKSCGCQCHSESSASSEDSTSPDKLETSAKVEEEELSELQLRLLALQSASKKWQQKEQQVMKESKNRITKASQGKNSNLSSGTTLSSRQRVTTRSASSAAATAAERTRTRSKPLERERDRAKVGTRPPDRDRERVNALERERPKPSGKPPMERGRTPAKPHMAKKMINPGSAAKQAFRKQQLRTWKLQQQREQDKARQQEEEERRKREDEIRKIRDLSNQDEQYNRFMKLVGGKTQPRSKSRDREHRKSTGKQGLDASGNLYQYDNYDEVAMDTDSEGSPVPSPTHNPFAAEDPGCISQMSLYPTDSPQFGMDFAQPFLSPILSGVPPPPPPLPPPPDEVEQPPKPPFADEEEEEEMLLRETCLMSMANKRVAVSEEKTSTSGPPSPHPQHAVGAQQPSRGNLSTVSLNTVPQSRGKKFTRGHHVPRAPLVLPRHKAVVVSLNDSDDSDSDMDACSSTQTVFGGLEFMIKEARRTVEAAKPKGASGSEKENNPGRTPEALSEAKKTEYRLLKEEIANREKQRLVKEQSHSPRSAASPAVSDSEVDSTAKATAELQLTEAEDRLTKHRALLQKDEAILRQLLQQELKKRESLRAAEAKVAKLREQLLASEKIVGVNSILLKKLQEQVYRVEHRVSIKKSQTVKLERELAQAQVAAGRGLKRRTDSTQLLPNKLQRVDGPRGSERHFAELIAQKQRLQQLESEYALKIQKLKEAQALRNRGNTLEPPVTEPPLRAATPPHLQSQLPPPSSPFDLPQPSLHDLTQDKLTIDSGDVAEPEDHEAEPTPAPSTATGTRRHSFRQSSSFTKPKLEQLGSTPAKDNSGAKPAKASASSTEPSEMFTGLDMDALKQRYLQQAPLGELLLTELHKVGEDAETPPAGKVIAPDVEAVTSQVGSIEQKPVPFGLYRSPLLAFKSYRFSPYYRTKEKLSLSSVTYSNTIDPKKSFCRFDLTGTCNDDDCQWQHMRNCTLTGNQLFQDILSYNLSLIGCSESSSYDEISVCTEKYIKKLFGTNKDRMGIDQKAVLLVSKVNESKRHVPPFTTCKDIRKWRPKPSGQSNSSPAEDSDDETIGGCLALGKHDDCSKTGLSALDVCITSEDKRYFVSETDDISNLESSVVENPCDAQLWIKLAFKYLNQKETSPSECLDAALNTLSRALEDNCDNPEIWSHYLLLFSKRGRREEVQEMCEMAVEHAPDYQVWWSYLNLENSFEGKDYVCDRLLQYLLTVASSGVTEKVSFQLMEALLYRVDLNLFTGRMESALAFLQNALKSANERSIADHLTASDRALVWLSYIHLTEFDRLPSSLYNPATSSPSRLVSREPFQLPWRTPQDISTPLDILIALFEDAIHQCSDETMSPAERTLACMPLHTNLISLNKLLERFDVGIQLCESLMEFCPESCILRNALADLHIAKGNCDQAVSMWLHALAECPNNAEVFYHSCKFLMAQEKSSAIVPLFRGFILSLCEDEQSLKQPMDILRHILGIPTEEILRGPVIKKEVQEQLGQQMPYLHLVHCCWQWLHGTVEETMDAFERALGSTMQLDVLHKLWMDYLHFTSTQQAGGPAASRYKLFSEMVLRCLGTVPSRLELPFSPAEYWSCYRFHNKVVTYYLSCLPQSQHALVLERLRNTMPHNIELGLRLLYHEWQDGNTEHLKFQARMLSNSAPKCLATWKIAIAVERELKERSEVRLLYQQALQNLPLCAALWKDRLLFEAAEGGKTDKLRKLVDKCQEVGVSLSEPLNLGPGRTQGEDQ</sequence>
<feature type="compositionally biased region" description="Pro residues" evidence="2">
    <location>
        <begin position="98"/>
        <end position="109"/>
    </location>
</feature>
<feature type="compositionally biased region" description="Basic residues" evidence="2">
    <location>
        <begin position="177"/>
        <end position="191"/>
    </location>
</feature>
<feature type="region of interest" description="Disordered" evidence="2">
    <location>
        <begin position="228"/>
        <end position="281"/>
    </location>
</feature>
<feature type="compositionally biased region" description="Polar residues" evidence="2">
    <location>
        <begin position="40"/>
        <end position="49"/>
    </location>
</feature>
<evidence type="ECO:0000313" key="4">
    <source>
        <dbReference type="Ensembl" id="ENSMMDP00005043870.1"/>
    </source>
</evidence>
<evidence type="ECO:0000313" key="5">
    <source>
        <dbReference type="Proteomes" id="UP000472263"/>
    </source>
</evidence>
<reference evidence="4" key="2">
    <citation type="submission" date="2025-08" db="UniProtKB">
        <authorList>
            <consortium name="Ensembl"/>
        </authorList>
    </citation>
    <scope>IDENTIFICATION</scope>
</reference>
<evidence type="ECO:0000259" key="3">
    <source>
        <dbReference type="Pfam" id="PF10650"/>
    </source>
</evidence>
<feature type="compositionally biased region" description="Basic and acidic residues" evidence="2">
    <location>
        <begin position="299"/>
        <end position="309"/>
    </location>
</feature>
<dbReference type="Ensembl" id="ENSMMDT00005044749.1">
    <property type="protein sequence ID" value="ENSMMDP00005043870.1"/>
    <property type="gene ID" value="ENSMMDG00005020158.1"/>
</dbReference>
<protein>
    <submittedName>
        <fullName evidence="4">Zinc finger C3H1-type containing</fullName>
    </submittedName>
</protein>
<feature type="region of interest" description="Disordered" evidence="2">
    <location>
        <begin position="730"/>
        <end position="783"/>
    </location>
</feature>
<dbReference type="SMART" id="SM00386">
    <property type="entry name" value="HAT"/>
    <property type="match status" value="5"/>
</dbReference>
<feature type="compositionally biased region" description="Basic and acidic residues" evidence="2">
    <location>
        <begin position="464"/>
        <end position="514"/>
    </location>
</feature>
<dbReference type="GeneID" id="115360291"/>
<feature type="compositionally biased region" description="Low complexity" evidence="2">
    <location>
        <begin position="369"/>
        <end position="378"/>
    </location>
</feature>
<feature type="region of interest" description="Disordered" evidence="2">
    <location>
        <begin position="295"/>
        <end position="337"/>
    </location>
</feature>
<feature type="compositionally biased region" description="Polar residues" evidence="2">
    <location>
        <begin position="755"/>
        <end position="772"/>
    </location>
</feature>
<reference evidence="4" key="3">
    <citation type="submission" date="2025-09" db="UniProtKB">
        <authorList>
            <consortium name="Ensembl"/>
        </authorList>
    </citation>
    <scope>IDENTIFICATION</scope>
</reference>
<dbReference type="GO" id="GO:0006396">
    <property type="term" value="P:RNA processing"/>
    <property type="evidence" value="ECO:0007669"/>
    <property type="project" value="InterPro"/>
</dbReference>
<dbReference type="GeneTree" id="ENSGT00390000001116"/>
<organism evidence="4 5">
    <name type="scientific">Myripristis murdjan</name>
    <name type="common">pinecone soldierfish</name>
    <dbReference type="NCBI Taxonomy" id="586833"/>
    <lineage>
        <taxon>Eukaryota</taxon>
        <taxon>Metazoa</taxon>
        <taxon>Chordata</taxon>
        <taxon>Craniata</taxon>
        <taxon>Vertebrata</taxon>
        <taxon>Euteleostomi</taxon>
        <taxon>Actinopterygii</taxon>
        <taxon>Neopterygii</taxon>
        <taxon>Teleostei</taxon>
        <taxon>Neoteleostei</taxon>
        <taxon>Acanthomorphata</taxon>
        <taxon>Holocentriformes</taxon>
        <taxon>Holocentridae</taxon>
        <taxon>Myripristis</taxon>
    </lineage>
</organism>
<keyword evidence="1" id="KW-0175">Coiled coil</keyword>
<feature type="compositionally biased region" description="Basic and acidic residues" evidence="2">
    <location>
        <begin position="548"/>
        <end position="577"/>
    </location>
</feature>
<dbReference type="OrthoDB" id="1922977at2759"/>
<dbReference type="InterPro" id="IPR019607">
    <property type="entry name" value="Putative_zinc-finger_domain"/>
</dbReference>
<evidence type="ECO:0000256" key="2">
    <source>
        <dbReference type="SAM" id="MobiDB-lite"/>
    </source>
</evidence>